<dbReference type="GO" id="GO:0003677">
    <property type="term" value="F:DNA binding"/>
    <property type="evidence" value="ECO:0007669"/>
    <property type="project" value="InterPro"/>
</dbReference>
<gene>
    <name evidence="2" type="ORF">DDZ44_11760</name>
</gene>
<sequence length="114" mass="12811">GTFIINGAERVVVSQLVKSPGVYFNERMDVAGHPLFGATIIPNRGAWFELEMDSAGLVYTRIDKTRKIPVSVLLRALGYESNEVILEMYDEDETIARTLEKDTSTNKKEALIEF</sequence>
<name>A0A354Z2D1_9FIRM</name>
<comment type="caution">
    <text evidence="2">The sequence shown here is derived from an EMBL/GenBank/DDBJ whole genome shotgun (WGS) entry which is preliminary data.</text>
</comment>
<feature type="domain" description="RNA polymerase Rpb2" evidence="1">
    <location>
        <begin position="19"/>
        <end position="114"/>
    </location>
</feature>
<dbReference type="GO" id="GO:0006351">
    <property type="term" value="P:DNA-templated transcription"/>
    <property type="evidence" value="ECO:0007669"/>
    <property type="project" value="InterPro"/>
</dbReference>
<feature type="non-terminal residue" evidence="2">
    <location>
        <position position="1"/>
    </location>
</feature>
<dbReference type="Gene3D" id="3.90.1110.10">
    <property type="entry name" value="RNA polymerase Rpb2, domain 2"/>
    <property type="match status" value="1"/>
</dbReference>
<accession>A0A354Z2D1</accession>
<dbReference type="Proteomes" id="UP000263273">
    <property type="component" value="Unassembled WGS sequence"/>
</dbReference>
<dbReference type="InterPro" id="IPR037034">
    <property type="entry name" value="RNA_pol_Rpb2_2_sf"/>
</dbReference>
<feature type="non-terminal residue" evidence="2">
    <location>
        <position position="114"/>
    </location>
</feature>
<evidence type="ECO:0000313" key="2">
    <source>
        <dbReference type="EMBL" id="HBK54602.1"/>
    </source>
</evidence>
<dbReference type="Pfam" id="PF04561">
    <property type="entry name" value="RNA_pol_Rpb2_2"/>
    <property type="match status" value="1"/>
</dbReference>
<dbReference type="SUPFAM" id="SSF64484">
    <property type="entry name" value="beta and beta-prime subunits of DNA dependent RNA-polymerase"/>
    <property type="match status" value="1"/>
</dbReference>
<keyword evidence="2" id="KW-0240">DNA-directed RNA polymerase</keyword>
<dbReference type="GO" id="GO:0003899">
    <property type="term" value="F:DNA-directed RNA polymerase activity"/>
    <property type="evidence" value="ECO:0007669"/>
    <property type="project" value="InterPro"/>
</dbReference>
<proteinExistence type="predicted"/>
<organism evidence="2 3">
    <name type="scientific">Syntrophomonas wolfei</name>
    <dbReference type="NCBI Taxonomy" id="863"/>
    <lineage>
        <taxon>Bacteria</taxon>
        <taxon>Bacillati</taxon>
        <taxon>Bacillota</taxon>
        <taxon>Clostridia</taxon>
        <taxon>Eubacteriales</taxon>
        <taxon>Syntrophomonadaceae</taxon>
        <taxon>Syntrophomonas</taxon>
    </lineage>
</organism>
<dbReference type="Gene3D" id="3.90.1100.10">
    <property type="match status" value="1"/>
</dbReference>
<protein>
    <submittedName>
        <fullName evidence="2">DNA-directed RNA polymerase subunit beta</fullName>
    </submittedName>
</protein>
<dbReference type="GO" id="GO:0000428">
    <property type="term" value="C:DNA-directed RNA polymerase complex"/>
    <property type="evidence" value="ECO:0007669"/>
    <property type="project" value="UniProtKB-KW"/>
</dbReference>
<reference evidence="2 3" key="1">
    <citation type="journal article" date="2018" name="Nat. Biotechnol.">
        <title>A standardized bacterial taxonomy based on genome phylogeny substantially revises the tree of life.</title>
        <authorList>
            <person name="Parks D.H."/>
            <person name="Chuvochina M."/>
            <person name="Waite D.W."/>
            <person name="Rinke C."/>
            <person name="Skarshewski A."/>
            <person name="Chaumeil P.A."/>
            <person name="Hugenholtz P."/>
        </authorList>
    </citation>
    <scope>NUCLEOTIDE SEQUENCE [LARGE SCALE GENOMIC DNA]</scope>
    <source>
        <strain evidence="2">UBA10948</strain>
    </source>
</reference>
<dbReference type="AlphaFoldDB" id="A0A354Z2D1"/>
<keyword evidence="2" id="KW-0804">Transcription</keyword>
<dbReference type="InterPro" id="IPR007642">
    <property type="entry name" value="RNA_pol_Rpb2_2"/>
</dbReference>
<evidence type="ECO:0000313" key="3">
    <source>
        <dbReference type="Proteomes" id="UP000263273"/>
    </source>
</evidence>
<dbReference type="EMBL" id="DNZF01000254">
    <property type="protein sequence ID" value="HBK54602.1"/>
    <property type="molecule type" value="Genomic_DNA"/>
</dbReference>
<evidence type="ECO:0000259" key="1">
    <source>
        <dbReference type="Pfam" id="PF04561"/>
    </source>
</evidence>